<dbReference type="GO" id="GO:0005524">
    <property type="term" value="F:ATP binding"/>
    <property type="evidence" value="ECO:0007669"/>
    <property type="project" value="UniProtKB-KW"/>
</dbReference>
<dbReference type="Gene3D" id="3.40.50.300">
    <property type="entry name" value="P-loop containing nucleotide triphosphate hydrolases"/>
    <property type="match status" value="1"/>
</dbReference>
<evidence type="ECO:0000256" key="3">
    <source>
        <dbReference type="ARBA" id="ARBA00022741"/>
    </source>
</evidence>
<dbReference type="PANTHER" id="PTHR46743:SF2">
    <property type="entry name" value="TEICHOIC ACIDS EXPORT ATP-BINDING PROTEIN TAGH"/>
    <property type="match status" value="1"/>
</dbReference>
<dbReference type="GO" id="GO:0016020">
    <property type="term" value="C:membrane"/>
    <property type="evidence" value="ECO:0007669"/>
    <property type="project" value="InterPro"/>
</dbReference>
<dbReference type="InterPro" id="IPR017871">
    <property type="entry name" value="ABC_transporter-like_CS"/>
</dbReference>
<dbReference type="CDD" id="cd10147">
    <property type="entry name" value="Wzt_C-like"/>
    <property type="match status" value="1"/>
</dbReference>
<dbReference type="SUPFAM" id="SSF52540">
    <property type="entry name" value="P-loop containing nucleoside triphosphate hydrolases"/>
    <property type="match status" value="1"/>
</dbReference>
<dbReference type="SMART" id="SM00382">
    <property type="entry name" value="AAA"/>
    <property type="match status" value="1"/>
</dbReference>
<dbReference type="AlphaFoldDB" id="A0A1J5SEL0"/>
<dbReference type="InterPro" id="IPR029439">
    <property type="entry name" value="Wzt_C"/>
</dbReference>
<dbReference type="GO" id="GO:0016887">
    <property type="term" value="F:ATP hydrolysis activity"/>
    <property type="evidence" value="ECO:0007669"/>
    <property type="project" value="InterPro"/>
</dbReference>
<dbReference type="InterPro" id="IPR015860">
    <property type="entry name" value="ABC_transpr_TagH-like"/>
</dbReference>
<keyword evidence="4 6" id="KW-0067">ATP-binding</keyword>
<comment type="caution">
    <text evidence="6">The sequence shown here is derived from an EMBL/GenBank/DDBJ whole genome shotgun (WGS) entry which is preliminary data.</text>
</comment>
<dbReference type="PROSITE" id="PS00211">
    <property type="entry name" value="ABC_TRANSPORTER_1"/>
    <property type="match status" value="1"/>
</dbReference>
<dbReference type="InterPro" id="IPR050683">
    <property type="entry name" value="Bact_Polysacc_Export_ATP-bd"/>
</dbReference>
<keyword evidence="3" id="KW-0547">Nucleotide-binding</keyword>
<dbReference type="EC" id="3.6.3.40" evidence="6"/>
<gene>
    <name evidence="6" type="primary">tagH_4</name>
    <name evidence="6" type="ORF">GALL_109860</name>
</gene>
<comment type="similarity">
    <text evidence="1">Belongs to the ABC transporter superfamily.</text>
</comment>
<accession>A0A1J5SEL0</accession>
<keyword evidence="6" id="KW-0378">Hydrolase</keyword>
<dbReference type="InterPro" id="IPR003593">
    <property type="entry name" value="AAA+_ATPase"/>
</dbReference>
<evidence type="ECO:0000256" key="4">
    <source>
        <dbReference type="ARBA" id="ARBA00022840"/>
    </source>
</evidence>
<dbReference type="PANTHER" id="PTHR46743">
    <property type="entry name" value="TEICHOIC ACIDS EXPORT ATP-BINDING PROTEIN TAGH"/>
    <property type="match status" value="1"/>
</dbReference>
<sequence length="411" mass="45225">MSVVIRVQDLSKCYQIYDRPQDRLKQSLWRGRKRFYREFWALKGVSFEVGKGEAVGIIGRNGSGKSTLLQLIAGTLTPTSGSIEVHGRVAALLELGSGFNPEFTGRENVYMNGAILGLSREEIDQRFDAIADFADIGDFIDQPTKTYSSGMLMRLAFSVSVNVDPDVLIVDEALAVGDMAFQYKCMERLERLTKSGTTLLFVSHDIGAVKAFCHRAVYLSRGEVRAAGPASDMAELYMMDLKDEHKRTLADGSAVALKAPLGKDKAIAFGTDQGRVVRAVFSDTGSAQSAFATGDPVAIEVEVEHDATMNNPAVSIILCDYRMIELSGRYFPIGKHPDERGITRSVVRFSFRADFNNGNYFVTVRLEERISDNNLIPVDKQVGALSFNVIRPPKLHFIGLAHLPIEAGEIA</sequence>
<dbReference type="Pfam" id="PF00005">
    <property type="entry name" value="ABC_tran"/>
    <property type="match status" value="1"/>
</dbReference>
<evidence type="ECO:0000256" key="1">
    <source>
        <dbReference type="ARBA" id="ARBA00005417"/>
    </source>
</evidence>
<dbReference type="EMBL" id="MLJW01000041">
    <property type="protein sequence ID" value="OIR06738.1"/>
    <property type="molecule type" value="Genomic_DNA"/>
</dbReference>
<evidence type="ECO:0000256" key="2">
    <source>
        <dbReference type="ARBA" id="ARBA00022448"/>
    </source>
</evidence>
<name>A0A1J5SEL0_9ZZZZ</name>
<keyword evidence="2" id="KW-0813">Transport</keyword>
<dbReference type="InterPro" id="IPR003439">
    <property type="entry name" value="ABC_transporter-like_ATP-bd"/>
</dbReference>
<evidence type="ECO:0000313" key="6">
    <source>
        <dbReference type="EMBL" id="OIR06738.1"/>
    </source>
</evidence>
<organism evidence="6">
    <name type="scientific">mine drainage metagenome</name>
    <dbReference type="NCBI Taxonomy" id="410659"/>
    <lineage>
        <taxon>unclassified sequences</taxon>
        <taxon>metagenomes</taxon>
        <taxon>ecological metagenomes</taxon>
    </lineage>
</organism>
<feature type="domain" description="ABC transporter" evidence="5">
    <location>
        <begin position="5"/>
        <end position="246"/>
    </location>
</feature>
<dbReference type="Gene3D" id="2.70.50.60">
    <property type="entry name" value="abc- transporter (atp binding component) like domain"/>
    <property type="match status" value="1"/>
</dbReference>
<evidence type="ECO:0000259" key="5">
    <source>
        <dbReference type="PROSITE" id="PS50893"/>
    </source>
</evidence>
<proteinExistence type="inferred from homology"/>
<dbReference type="InterPro" id="IPR027417">
    <property type="entry name" value="P-loop_NTPase"/>
</dbReference>
<reference evidence="6" key="1">
    <citation type="submission" date="2016-10" db="EMBL/GenBank/DDBJ databases">
        <title>Sequence of Gallionella enrichment culture.</title>
        <authorList>
            <person name="Poehlein A."/>
            <person name="Muehling M."/>
            <person name="Daniel R."/>
        </authorList>
    </citation>
    <scope>NUCLEOTIDE SEQUENCE</scope>
</reference>
<protein>
    <submittedName>
        <fullName evidence="6">Teichoic acids export ATP-binding protein TagH</fullName>
        <ecNumber evidence="6">3.6.3.40</ecNumber>
    </submittedName>
</protein>
<dbReference type="CDD" id="cd03220">
    <property type="entry name" value="ABC_KpsT_Wzt"/>
    <property type="match status" value="1"/>
</dbReference>
<dbReference type="Pfam" id="PF14524">
    <property type="entry name" value="Wzt_C"/>
    <property type="match status" value="1"/>
</dbReference>
<dbReference type="GO" id="GO:0140359">
    <property type="term" value="F:ABC-type transporter activity"/>
    <property type="evidence" value="ECO:0007669"/>
    <property type="project" value="InterPro"/>
</dbReference>
<dbReference type="PROSITE" id="PS50893">
    <property type="entry name" value="ABC_TRANSPORTER_2"/>
    <property type="match status" value="1"/>
</dbReference>